<evidence type="ECO:0000313" key="1">
    <source>
        <dbReference type="EMBL" id="CCO47500.1"/>
    </source>
</evidence>
<proteinExistence type="predicted"/>
<protein>
    <submittedName>
        <fullName evidence="1">Uncharacterized protein</fullName>
    </submittedName>
</protein>
<organism evidence="1 2">
    <name type="scientific">Vibrio nigripulchritudo SOn1</name>
    <dbReference type="NCBI Taxonomy" id="1238450"/>
    <lineage>
        <taxon>Bacteria</taxon>
        <taxon>Pseudomonadati</taxon>
        <taxon>Pseudomonadota</taxon>
        <taxon>Gammaproteobacteria</taxon>
        <taxon>Vibrionales</taxon>
        <taxon>Vibrionaceae</taxon>
        <taxon>Vibrio</taxon>
    </lineage>
</organism>
<reference evidence="1 2" key="1">
    <citation type="journal article" date="2013" name="ISME J.">
        <title>Comparative genomics of pathogenic lineages of Vibrio nigripulchritudo identifies virulence-associated traits.</title>
        <authorList>
            <person name="Goudenege D."/>
            <person name="Labreuche Y."/>
            <person name="Krin E."/>
            <person name="Ansquer D."/>
            <person name="Mangenot S."/>
            <person name="Calteau A."/>
            <person name="Medigue C."/>
            <person name="Mazel D."/>
            <person name="Polz M.F."/>
            <person name="Le Roux F."/>
        </authorList>
    </citation>
    <scope>NUCLEOTIDE SEQUENCE [LARGE SCALE GENOMIC DNA]</scope>
    <source>
        <strain evidence="1 2">SOn1</strain>
    </source>
</reference>
<dbReference type="EMBL" id="CAOF01000120">
    <property type="protein sequence ID" value="CCO47500.1"/>
    <property type="molecule type" value="Genomic_DNA"/>
</dbReference>
<dbReference type="AlphaFoldDB" id="A0AAV2VSG4"/>
<comment type="caution">
    <text evidence="1">The sequence shown here is derived from an EMBL/GenBank/DDBJ whole genome shotgun (WGS) entry which is preliminary data.</text>
</comment>
<evidence type="ECO:0000313" key="2">
    <source>
        <dbReference type="Proteomes" id="UP000018211"/>
    </source>
</evidence>
<name>A0AAV2VSG4_9VIBR</name>
<dbReference type="Proteomes" id="UP000018211">
    <property type="component" value="Unassembled WGS sequence"/>
</dbReference>
<sequence>MAFKTCGVCRADECDPHKKVTGKFIRYGAWFANYVSGQYLPDNAKDEESRQGNGKDTQPPVDAFDQFIHFAFLLVNDCILQKLVYQ</sequence>
<accession>A0AAV2VSG4</accession>
<gene>
    <name evidence="1" type="ORF">VIBNISOn1_30196</name>
</gene>